<dbReference type="RefSeq" id="WP_378933963.1">
    <property type="nucleotide sequence ID" value="NZ_JBHLVO010000008.1"/>
</dbReference>
<dbReference type="EC" id="1.14.-.-" evidence="2"/>
<dbReference type="InterPro" id="IPR011008">
    <property type="entry name" value="Dimeric_a/b-barrel"/>
</dbReference>
<organism evidence="2 3">
    <name type="scientific">Metabacillus herbersteinensis</name>
    <dbReference type="NCBI Taxonomy" id="283816"/>
    <lineage>
        <taxon>Bacteria</taxon>
        <taxon>Bacillati</taxon>
        <taxon>Bacillota</taxon>
        <taxon>Bacilli</taxon>
        <taxon>Bacillales</taxon>
        <taxon>Bacillaceae</taxon>
        <taxon>Metabacillus</taxon>
    </lineage>
</organism>
<keyword evidence="2" id="KW-0560">Oxidoreductase</keyword>
<dbReference type="SUPFAM" id="SSF54909">
    <property type="entry name" value="Dimeric alpha+beta barrel"/>
    <property type="match status" value="1"/>
</dbReference>
<dbReference type="PANTHER" id="PTHR34474">
    <property type="entry name" value="SIGNAL TRANSDUCTION PROTEIN TRAP"/>
    <property type="match status" value="1"/>
</dbReference>
<feature type="domain" description="ABM" evidence="1">
    <location>
        <begin position="66"/>
        <end position="153"/>
    </location>
</feature>
<dbReference type="Pfam" id="PF03992">
    <property type="entry name" value="ABM"/>
    <property type="match status" value="1"/>
</dbReference>
<dbReference type="Gene3D" id="3.30.70.100">
    <property type="match status" value="1"/>
</dbReference>
<dbReference type="InterPro" id="IPR050404">
    <property type="entry name" value="Heme-degrading_MO"/>
</dbReference>
<dbReference type="InterPro" id="IPR007138">
    <property type="entry name" value="ABM_dom"/>
</dbReference>
<dbReference type="PANTHER" id="PTHR34474:SF2">
    <property type="entry name" value="SIGNAL TRANSDUCTION PROTEIN TRAP"/>
    <property type="match status" value="1"/>
</dbReference>
<dbReference type="PROSITE" id="PS51725">
    <property type="entry name" value="ABM"/>
    <property type="match status" value="1"/>
</dbReference>
<keyword evidence="2" id="KW-0503">Monooxygenase</keyword>
<evidence type="ECO:0000313" key="2">
    <source>
        <dbReference type="EMBL" id="MFC0272043.1"/>
    </source>
</evidence>
<reference evidence="2 3" key="1">
    <citation type="submission" date="2024-09" db="EMBL/GenBank/DDBJ databases">
        <authorList>
            <person name="Sun Q."/>
            <person name="Mori K."/>
        </authorList>
    </citation>
    <scope>NUCLEOTIDE SEQUENCE [LARGE SCALE GENOMIC DNA]</scope>
    <source>
        <strain evidence="2 3">CCM 7228</strain>
    </source>
</reference>
<evidence type="ECO:0000259" key="1">
    <source>
        <dbReference type="PROSITE" id="PS51725"/>
    </source>
</evidence>
<dbReference type="Proteomes" id="UP001589854">
    <property type="component" value="Unassembled WGS sequence"/>
</dbReference>
<dbReference type="EMBL" id="JBHLVO010000008">
    <property type="protein sequence ID" value="MFC0272043.1"/>
    <property type="molecule type" value="Genomic_DNA"/>
</dbReference>
<name>A0ABV6GEE1_9BACI</name>
<protein>
    <submittedName>
        <fullName evidence="2">Antibiotic biosynthesis monooxygenase family protein</fullName>
        <ecNumber evidence="2">1.14.-.-</ecNumber>
    </submittedName>
</protein>
<evidence type="ECO:0000313" key="3">
    <source>
        <dbReference type="Proteomes" id="UP001589854"/>
    </source>
</evidence>
<keyword evidence="3" id="KW-1185">Reference proteome</keyword>
<accession>A0ABV6GEE1</accession>
<proteinExistence type="predicted"/>
<dbReference type="GO" id="GO:0004497">
    <property type="term" value="F:monooxygenase activity"/>
    <property type="evidence" value="ECO:0007669"/>
    <property type="project" value="UniProtKB-KW"/>
</dbReference>
<sequence length="168" mass="19545">MNFYMTFGTVDYLHKTVTRHPNEQLLLMSNNDTGILFHETEDNSIFKEPKRYEVIDSTGGLPKNGFAVLNNIPVSDEGRPLFETRFKERAKLIEKEPGFASIRVLRPANSDTYIILTFWDTEQYFKDWQQSQAYNQAHKKRGTSDGVDQKSIFPRPSYVTTYYSVDIE</sequence>
<comment type="caution">
    <text evidence="2">The sequence shown here is derived from an EMBL/GenBank/DDBJ whole genome shotgun (WGS) entry which is preliminary data.</text>
</comment>
<gene>
    <name evidence="2" type="ORF">ACFFIX_11330</name>
</gene>